<keyword evidence="1" id="KW-0732">Signal</keyword>
<sequence length="112" mass="12312">MYIVLYCHSLSLSLSLSLSSRLDSTPPPKIELCFTATPMASLTVLCPRACSAPGTCLNSSAQSSQLQQHLLSSNNCLNRYSIPSLQISGLQVMHAWRRENIKGFCMCRCISE</sequence>
<feature type="signal peptide" evidence="1">
    <location>
        <begin position="1"/>
        <end position="19"/>
    </location>
</feature>
<gene>
    <name evidence="2" type="ORF">DVH24_034356</name>
</gene>
<keyword evidence="3" id="KW-1185">Reference proteome</keyword>
<reference evidence="2 3" key="1">
    <citation type="submission" date="2018-10" db="EMBL/GenBank/DDBJ databases">
        <title>A high-quality apple genome assembly.</title>
        <authorList>
            <person name="Hu J."/>
        </authorList>
    </citation>
    <scope>NUCLEOTIDE SEQUENCE [LARGE SCALE GENOMIC DNA]</scope>
    <source>
        <strain evidence="3">cv. HFTH1</strain>
        <tissue evidence="2">Young leaf</tissue>
    </source>
</reference>
<evidence type="ECO:0000313" key="2">
    <source>
        <dbReference type="EMBL" id="RXH87456.1"/>
    </source>
</evidence>
<dbReference type="EMBL" id="RDQH01000336">
    <property type="protein sequence ID" value="RXH87456.1"/>
    <property type="molecule type" value="Genomic_DNA"/>
</dbReference>
<protein>
    <submittedName>
        <fullName evidence="2">Uncharacterized protein</fullName>
    </submittedName>
</protein>
<proteinExistence type="predicted"/>
<dbReference type="Proteomes" id="UP000290289">
    <property type="component" value="Chromosome 10"/>
</dbReference>
<comment type="caution">
    <text evidence="2">The sequence shown here is derived from an EMBL/GenBank/DDBJ whole genome shotgun (WGS) entry which is preliminary data.</text>
</comment>
<name>A0A498IW50_MALDO</name>
<evidence type="ECO:0000256" key="1">
    <source>
        <dbReference type="SAM" id="SignalP"/>
    </source>
</evidence>
<organism evidence="2 3">
    <name type="scientific">Malus domestica</name>
    <name type="common">Apple</name>
    <name type="synonym">Pyrus malus</name>
    <dbReference type="NCBI Taxonomy" id="3750"/>
    <lineage>
        <taxon>Eukaryota</taxon>
        <taxon>Viridiplantae</taxon>
        <taxon>Streptophyta</taxon>
        <taxon>Embryophyta</taxon>
        <taxon>Tracheophyta</taxon>
        <taxon>Spermatophyta</taxon>
        <taxon>Magnoliopsida</taxon>
        <taxon>eudicotyledons</taxon>
        <taxon>Gunneridae</taxon>
        <taxon>Pentapetalae</taxon>
        <taxon>rosids</taxon>
        <taxon>fabids</taxon>
        <taxon>Rosales</taxon>
        <taxon>Rosaceae</taxon>
        <taxon>Amygdaloideae</taxon>
        <taxon>Maleae</taxon>
        <taxon>Malus</taxon>
    </lineage>
</organism>
<accession>A0A498IW50</accession>
<dbReference type="AlphaFoldDB" id="A0A498IW50"/>
<feature type="chain" id="PRO_5019716292" evidence="1">
    <location>
        <begin position="20"/>
        <end position="112"/>
    </location>
</feature>
<evidence type="ECO:0000313" key="3">
    <source>
        <dbReference type="Proteomes" id="UP000290289"/>
    </source>
</evidence>